<evidence type="ECO:0000313" key="1">
    <source>
        <dbReference type="EMBL" id="MFC5465467.1"/>
    </source>
</evidence>
<dbReference type="InterPro" id="IPR010368">
    <property type="entry name" value="Com_YlbF"/>
</dbReference>
<gene>
    <name evidence="1" type="ORF">ACFPM4_11965</name>
</gene>
<dbReference type="SUPFAM" id="SSF158622">
    <property type="entry name" value="YheA/YmcA-like"/>
    <property type="match status" value="1"/>
</dbReference>
<dbReference type="Gene3D" id="1.20.1500.10">
    <property type="entry name" value="YheA/YmcA-like"/>
    <property type="match status" value="1"/>
</dbReference>
<dbReference type="EMBL" id="JBHSMC010000014">
    <property type="protein sequence ID" value="MFC5465467.1"/>
    <property type="molecule type" value="Genomic_DNA"/>
</dbReference>
<dbReference type="RefSeq" id="WP_382351861.1">
    <property type="nucleotide sequence ID" value="NZ_JBHSMC010000014.1"/>
</dbReference>
<evidence type="ECO:0000313" key="2">
    <source>
        <dbReference type="Proteomes" id="UP001596147"/>
    </source>
</evidence>
<dbReference type="Pfam" id="PF06133">
    <property type="entry name" value="Com_YlbF"/>
    <property type="match status" value="1"/>
</dbReference>
<reference evidence="2" key="1">
    <citation type="journal article" date="2019" name="Int. J. Syst. Evol. Microbiol.">
        <title>The Global Catalogue of Microorganisms (GCM) 10K type strain sequencing project: providing services to taxonomists for standard genome sequencing and annotation.</title>
        <authorList>
            <consortium name="The Broad Institute Genomics Platform"/>
            <consortium name="The Broad Institute Genome Sequencing Center for Infectious Disease"/>
            <person name="Wu L."/>
            <person name="Ma J."/>
        </authorList>
    </citation>
    <scope>NUCLEOTIDE SEQUENCE [LARGE SCALE GENOMIC DNA]</scope>
    <source>
        <strain evidence="2">CGMCC 1.12237</strain>
    </source>
</reference>
<proteinExistence type="predicted"/>
<protein>
    <submittedName>
        <fullName evidence="1">YlbF family regulator</fullName>
    </submittedName>
</protein>
<organism evidence="1 2">
    <name type="scientific">Lederbergia graminis</name>
    <dbReference type="NCBI Taxonomy" id="735518"/>
    <lineage>
        <taxon>Bacteria</taxon>
        <taxon>Bacillati</taxon>
        <taxon>Bacillota</taxon>
        <taxon>Bacilli</taxon>
        <taxon>Bacillales</taxon>
        <taxon>Bacillaceae</taxon>
        <taxon>Lederbergia</taxon>
    </lineage>
</organism>
<sequence length="137" mass="15849">MIVKMDTDFVSEKMEELCSAILNQDAYIELRSKIEKFTENEEAVKQYEEFADMQRSLQEKEQREGLSPSEIAAYEQIELELYDNPVIREFLNAQREFSDVHSIINQYFTKTIELNRLPSRKEIKKGGCGCGGACGNH</sequence>
<name>A0ABW0LKG6_9BACI</name>
<accession>A0ABW0LKG6</accession>
<keyword evidence="2" id="KW-1185">Reference proteome</keyword>
<dbReference type="InterPro" id="IPR023378">
    <property type="entry name" value="YheA/YmcA-like_dom_sf"/>
</dbReference>
<comment type="caution">
    <text evidence="1">The sequence shown here is derived from an EMBL/GenBank/DDBJ whole genome shotgun (WGS) entry which is preliminary data.</text>
</comment>
<dbReference type="Proteomes" id="UP001596147">
    <property type="component" value="Unassembled WGS sequence"/>
</dbReference>